<organism evidence="3 4">
    <name type="scientific">Actinomadura livida</name>
    <dbReference type="NCBI Taxonomy" id="79909"/>
    <lineage>
        <taxon>Bacteria</taxon>
        <taxon>Bacillati</taxon>
        <taxon>Actinomycetota</taxon>
        <taxon>Actinomycetes</taxon>
        <taxon>Streptosporangiales</taxon>
        <taxon>Thermomonosporaceae</taxon>
        <taxon>Actinomadura</taxon>
    </lineage>
</organism>
<keyword evidence="5" id="KW-1185">Reference proteome</keyword>
<reference evidence="2" key="4">
    <citation type="submission" date="2023-12" db="EMBL/GenBank/DDBJ databases">
        <authorList>
            <person name="Sun Q."/>
            <person name="Inoue M."/>
        </authorList>
    </citation>
    <scope>NUCLEOTIDE SEQUENCE</scope>
    <source>
        <strain evidence="2">JCM 10667</strain>
    </source>
</reference>
<evidence type="ECO:0000313" key="2">
    <source>
        <dbReference type="EMBL" id="GAA0596041.1"/>
    </source>
</evidence>
<dbReference type="EMBL" id="BAAAHD010000084">
    <property type="protein sequence ID" value="GAA0596041.1"/>
    <property type="molecule type" value="Genomic_DNA"/>
</dbReference>
<sequence>MPTDSAAGLLLARGADRLKHPGGTLYAHLRRVHATLGEWGARPELRLAGLCHAFYGTDGFAEALGDPNRRGELTDVIGAEAEALVYLYASCDRSRTYPHLASAGGPFTDRFTGAVHRPSQERRRDFAELTVANELDVLAASPALRVAHGEALTALFATWRPLLSPAAGRAVRAFAKTWAGRPAAGR</sequence>
<dbReference type="Pfam" id="PF20680">
    <property type="entry name" value="DUF6817"/>
    <property type="match status" value="1"/>
</dbReference>
<feature type="domain" description="DUF6817" evidence="1">
    <location>
        <begin position="10"/>
        <end position="93"/>
    </location>
</feature>
<proteinExistence type="predicted"/>
<evidence type="ECO:0000313" key="3">
    <source>
        <dbReference type="EMBL" id="MBB4778056.1"/>
    </source>
</evidence>
<protein>
    <recommendedName>
        <fullName evidence="1">DUF6817 domain-containing protein</fullName>
    </recommendedName>
</protein>
<reference evidence="3 4" key="3">
    <citation type="submission" date="2020-08" db="EMBL/GenBank/DDBJ databases">
        <title>Sequencing the genomes of 1000 actinobacteria strains.</title>
        <authorList>
            <person name="Klenk H.-P."/>
        </authorList>
    </citation>
    <scope>NUCLEOTIDE SEQUENCE [LARGE SCALE GENOMIC DNA]</scope>
    <source>
        <strain evidence="3 4">DSM 44772</strain>
    </source>
</reference>
<evidence type="ECO:0000259" key="1">
    <source>
        <dbReference type="Pfam" id="PF20680"/>
    </source>
</evidence>
<dbReference type="RefSeq" id="WP_184888913.1">
    <property type="nucleotide sequence ID" value="NZ_BAAAHD010000084.1"/>
</dbReference>
<evidence type="ECO:0000313" key="4">
    <source>
        <dbReference type="Proteomes" id="UP000549343"/>
    </source>
</evidence>
<gene>
    <name evidence="3" type="ORF">F4557_006474</name>
    <name evidence="2" type="ORF">GCM10009546_67640</name>
</gene>
<dbReference type="Proteomes" id="UP000549343">
    <property type="component" value="Unassembled WGS sequence"/>
</dbReference>
<dbReference type="EMBL" id="JACHMV010000001">
    <property type="protein sequence ID" value="MBB4778056.1"/>
    <property type="molecule type" value="Genomic_DNA"/>
</dbReference>
<evidence type="ECO:0000313" key="5">
    <source>
        <dbReference type="Proteomes" id="UP001501427"/>
    </source>
</evidence>
<reference evidence="5" key="2">
    <citation type="journal article" date="2019" name="Int. J. Syst. Evol. Microbiol.">
        <title>The Global Catalogue of Microorganisms (GCM) 10K type strain sequencing project: providing services to taxonomists for standard genome sequencing and annotation.</title>
        <authorList>
            <consortium name="The Broad Institute Genomics Platform"/>
            <consortium name="The Broad Institute Genome Sequencing Center for Infectious Disease"/>
            <person name="Wu L."/>
            <person name="Ma J."/>
        </authorList>
    </citation>
    <scope>NUCLEOTIDE SEQUENCE [LARGE SCALE GENOMIC DNA]</scope>
    <source>
        <strain evidence="5">JCM 10667</strain>
    </source>
</reference>
<name>A0A7W7N0I8_9ACTN</name>
<dbReference type="InterPro" id="IPR049202">
    <property type="entry name" value="DUF6817"/>
</dbReference>
<reference evidence="2" key="1">
    <citation type="journal article" date="2014" name="Int. J. Syst. Evol. Microbiol.">
        <title>Complete genome of a new Firmicutes species belonging to the dominant human colonic microbiota ('Ruminococcus bicirculans') reveals two chromosomes and a selective capacity to utilize plant glucans.</title>
        <authorList>
            <consortium name="NISC Comparative Sequencing Program"/>
            <person name="Wegmann U."/>
            <person name="Louis P."/>
            <person name="Goesmann A."/>
            <person name="Henrissat B."/>
            <person name="Duncan S.H."/>
            <person name="Flint H.J."/>
        </authorList>
    </citation>
    <scope>NUCLEOTIDE SEQUENCE</scope>
    <source>
        <strain evidence="2">JCM 10667</strain>
    </source>
</reference>
<dbReference type="Proteomes" id="UP001501427">
    <property type="component" value="Unassembled WGS sequence"/>
</dbReference>
<dbReference type="AlphaFoldDB" id="A0A7W7N0I8"/>
<comment type="caution">
    <text evidence="3">The sequence shown here is derived from an EMBL/GenBank/DDBJ whole genome shotgun (WGS) entry which is preliminary data.</text>
</comment>
<accession>A0A7W7N0I8</accession>